<feature type="transmembrane region" description="Helical" evidence="1">
    <location>
        <begin position="91"/>
        <end position="112"/>
    </location>
</feature>
<dbReference type="PANTHER" id="PTHR23028:SF53">
    <property type="entry name" value="ACYL_TRANSF_3 DOMAIN-CONTAINING PROTEIN"/>
    <property type="match status" value="1"/>
</dbReference>
<evidence type="ECO:0000313" key="4">
    <source>
        <dbReference type="Proteomes" id="UP001220022"/>
    </source>
</evidence>
<keyword evidence="3" id="KW-0808">Transferase</keyword>
<feature type="transmembrane region" description="Helical" evidence="1">
    <location>
        <begin position="217"/>
        <end position="237"/>
    </location>
</feature>
<dbReference type="RefSeq" id="WP_275812791.1">
    <property type="nucleotide sequence ID" value="NZ_BAAANM010000004.1"/>
</dbReference>
<keyword evidence="3" id="KW-0012">Acyltransferase</keyword>
<dbReference type="PANTHER" id="PTHR23028">
    <property type="entry name" value="ACETYLTRANSFERASE"/>
    <property type="match status" value="1"/>
</dbReference>
<dbReference type="Pfam" id="PF01757">
    <property type="entry name" value="Acyl_transf_3"/>
    <property type="match status" value="1"/>
</dbReference>
<dbReference type="InterPro" id="IPR050879">
    <property type="entry name" value="Acyltransferase_3"/>
</dbReference>
<dbReference type="EMBL" id="JARHTQ010000006">
    <property type="protein sequence ID" value="MDF2256523.1"/>
    <property type="molecule type" value="Genomic_DNA"/>
</dbReference>
<feature type="transmembrane region" description="Helical" evidence="1">
    <location>
        <begin position="269"/>
        <end position="289"/>
    </location>
</feature>
<feature type="transmembrane region" description="Helical" evidence="1">
    <location>
        <begin position="244"/>
        <end position="263"/>
    </location>
</feature>
<dbReference type="InterPro" id="IPR002656">
    <property type="entry name" value="Acyl_transf_3_dom"/>
</dbReference>
<keyword evidence="1" id="KW-0472">Membrane</keyword>
<comment type="caution">
    <text evidence="3">The sequence shown here is derived from an EMBL/GenBank/DDBJ whole genome shotgun (WGS) entry which is preliminary data.</text>
</comment>
<organism evidence="3 4">
    <name type="scientific">Streptantibioticus ferralitis</name>
    <dbReference type="NCBI Taxonomy" id="236510"/>
    <lineage>
        <taxon>Bacteria</taxon>
        <taxon>Bacillati</taxon>
        <taxon>Actinomycetota</taxon>
        <taxon>Actinomycetes</taxon>
        <taxon>Kitasatosporales</taxon>
        <taxon>Streptomycetaceae</taxon>
        <taxon>Streptantibioticus</taxon>
    </lineage>
</organism>
<accession>A0ABT5YY45</accession>
<evidence type="ECO:0000313" key="3">
    <source>
        <dbReference type="EMBL" id="MDF2256523.1"/>
    </source>
</evidence>
<gene>
    <name evidence="3" type="ORF">P2L57_12495</name>
</gene>
<feature type="transmembrane region" description="Helical" evidence="1">
    <location>
        <begin position="49"/>
        <end position="70"/>
    </location>
</feature>
<feature type="transmembrane region" description="Helical" evidence="1">
    <location>
        <begin position="175"/>
        <end position="197"/>
    </location>
</feature>
<evidence type="ECO:0000256" key="1">
    <source>
        <dbReference type="SAM" id="Phobius"/>
    </source>
</evidence>
<feature type="transmembrane region" description="Helical" evidence="1">
    <location>
        <begin position="301"/>
        <end position="322"/>
    </location>
</feature>
<name>A0ABT5YY45_9ACTN</name>
<feature type="transmembrane region" description="Helical" evidence="1">
    <location>
        <begin position="139"/>
        <end position="163"/>
    </location>
</feature>
<keyword evidence="1" id="KW-1133">Transmembrane helix</keyword>
<protein>
    <submittedName>
        <fullName evidence="3">Acyltransferase</fullName>
    </submittedName>
</protein>
<reference evidence="3 4" key="1">
    <citation type="submission" date="2023-03" db="EMBL/GenBank/DDBJ databases">
        <title>Draft genome sequence of type strain Streptomyces ferralitis JCM 14344.</title>
        <authorList>
            <person name="Klaysubun C."/>
            <person name="Duangmal K."/>
        </authorList>
    </citation>
    <scope>NUCLEOTIDE SEQUENCE [LARGE SCALE GENOMIC DNA]</scope>
    <source>
        <strain evidence="3 4">JCM 14344</strain>
    </source>
</reference>
<dbReference type="GO" id="GO:0016746">
    <property type="term" value="F:acyltransferase activity"/>
    <property type="evidence" value="ECO:0007669"/>
    <property type="project" value="UniProtKB-KW"/>
</dbReference>
<feature type="transmembrane region" description="Helical" evidence="1">
    <location>
        <begin position="334"/>
        <end position="357"/>
    </location>
</feature>
<sequence length="382" mass="42217">MANTSPPIRQLPSLTGYRAILFVAVFVTHALGAGYFFATNSINQAGTYLPYGTAALSTFFVLSGFVLTWGEPWQSTVLRFWRRRVVKIYPGHVIVWGSTLLMLLFVGPMSLLGSLDQTRPGPAIANLFLVQDWTPKMPYVFSVYGVNWSVSVEVVFYLALPLLIRPILRIADNRLWAWFAGCAVVIVAIPTATHYFLTGPLAPGQNMSWNQDYFTDFFPLARMPEFLLGVFLARILQTGRLPRFMVWWGVALSAGLTALMFQLPETFRISGLLTIGLCLIVAGIAARDLADKPSWLSNRFVVLLGNSSYAAYLVHFPLLALARHMVGEGKQFGVGTGVLIVVVLFAVTQLLGVLLFLGVERPLMRRFSAPRKKQRAVAPAAA</sequence>
<feature type="transmembrane region" description="Helical" evidence="1">
    <location>
        <begin position="19"/>
        <end position="37"/>
    </location>
</feature>
<keyword evidence="4" id="KW-1185">Reference proteome</keyword>
<keyword evidence="1" id="KW-0812">Transmembrane</keyword>
<feature type="domain" description="Acyltransferase 3" evidence="2">
    <location>
        <begin position="13"/>
        <end position="355"/>
    </location>
</feature>
<dbReference type="Proteomes" id="UP001220022">
    <property type="component" value="Unassembled WGS sequence"/>
</dbReference>
<evidence type="ECO:0000259" key="2">
    <source>
        <dbReference type="Pfam" id="PF01757"/>
    </source>
</evidence>
<proteinExistence type="predicted"/>